<dbReference type="RefSeq" id="WP_057853939.1">
    <property type="nucleotide sequence ID" value="NZ_LLXX01000173.1"/>
</dbReference>
<dbReference type="Pfam" id="PF04985">
    <property type="entry name" value="Phage_tube"/>
    <property type="match status" value="1"/>
</dbReference>
<organism evidence="1 2">
    <name type="scientific">Bradyrhizobium valentinum</name>
    <dbReference type="NCBI Taxonomy" id="1518501"/>
    <lineage>
        <taxon>Bacteria</taxon>
        <taxon>Pseudomonadati</taxon>
        <taxon>Pseudomonadota</taxon>
        <taxon>Alphaproteobacteria</taxon>
        <taxon>Hyphomicrobiales</taxon>
        <taxon>Nitrobacteraceae</taxon>
        <taxon>Bradyrhizobium</taxon>
    </lineage>
</organism>
<dbReference type="Proteomes" id="UP000051913">
    <property type="component" value="Unassembled WGS sequence"/>
</dbReference>
<name>A0A0R3KUU9_9BRAD</name>
<evidence type="ECO:0008006" key="3">
    <source>
        <dbReference type="Google" id="ProtNLM"/>
    </source>
</evidence>
<dbReference type="EMBL" id="LLXX01000173">
    <property type="protein sequence ID" value="KRQ99287.1"/>
    <property type="molecule type" value="Genomic_DNA"/>
</dbReference>
<protein>
    <recommendedName>
        <fullName evidence="3">Phage tail protein</fullName>
    </recommendedName>
</protein>
<sequence>MSNVLLLEAVSLFLGDADPTKSKHLSLTSLTLPTLEYQTVDHNPGGGSGQISFSMNSINKIEPTFKIAGFDPEGFKLFAIGSNAVNNVTAYGVIRDKREGRALQGKAVFRGSIGKLTPDAFTRGSEFGHDYSMIEVSHYELWVGGVEWWTWDFWTTPRPRVFGVEDREYMAMLGLV</sequence>
<reference evidence="1 2" key="1">
    <citation type="submission" date="2014-03" db="EMBL/GenBank/DDBJ databases">
        <title>Bradyrhizobium valentinum sp. nov., isolated from effective nodules of Lupinus mariae-josephae, a lupine endemic of basic-lime soils in Eastern Spain.</title>
        <authorList>
            <person name="Duran D."/>
            <person name="Rey L."/>
            <person name="Navarro A."/>
            <person name="Busquets A."/>
            <person name="Imperial J."/>
            <person name="Ruiz-Argueso T."/>
        </authorList>
    </citation>
    <scope>NUCLEOTIDE SEQUENCE [LARGE SCALE GENOMIC DNA]</scope>
    <source>
        <strain evidence="1 2">LmjM3</strain>
    </source>
</reference>
<dbReference type="AlphaFoldDB" id="A0A0R3KUU9"/>
<keyword evidence="2" id="KW-1185">Reference proteome</keyword>
<evidence type="ECO:0000313" key="1">
    <source>
        <dbReference type="EMBL" id="KRQ99287.1"/>
    </source>
</evidence>
<dbReference type="InterPro" id="IPR006498">
    <property type="entry name" value="Tail_tube"/>
</dbReference>
<comment type="caution">
    <text evidence="1">The sequence shown here is derived from an EMBL/GenBank/DDBJ whole genome shotgun (WGS) entry which is preliminary data.</text>
</comment>
<proteinExistence type="predicted"/>
<accession>A0A0R3KUU9</accession>
<gene>
    <name evidence="1" type="ORF">CP49_11870</name>
</gene>
<evidence type="ECO:0000313" key="2">
    <source>
        <dbReference type="Proteomes" id="UP000051913"/>
    </source>
</evidence>